<keyword evidence="2" id="KW-1185">Reference proteome</keyword>
<organism evidence="1 2">
    <name type="scientific">Gossypium davidsonii</name>
    <name type="common">Davidson's cotton</name>
    <name type="synonym">Gossypium klotzschianum subsp. davidsonii</name>
    <dbReference type="NCBI Taxonomy" id="34287"/>
    <lineage>
        <taxon>Eukaryota</taxon>
        <taxon>Viridiplantae</taxon>
        <taxon>Streptophyta</taxon>
        <taxon>Embryophyta</taxon>
        <taxon>Tracheophyta</taxon>
        <taxon>Spermatophyta</taxon>
        <taxon>Magnoliopsida</taxon>
        <taxon>eudicotyledons</taxon>
        <taxon>Gunneridae</taxon>
        <taxon>Pentapetalae</taxon>
        <taxon>rosids</taxon>
        <taxon>malvids</taxon>
        <taxon>Malvales</taxon>
        <taxon>Malvaceae</taxon>
        <taxon>Malvoideae</taxon>
        <taxon>Gossypium</taxon>
    </lineage>
</organism>
<dbReference type="Proteomes" id="UP000593561">
    <property type="component" value="Unassembled WGS sequence"/>
</dbReference>
<dbReference type="AlphaFoldDB" id="A0A7J8T1G6"/>
<gene>
    <name evidence="1" type="ORF">Godav_000994</name>
</gene>
<evidence type="ECO:0000313" key="1">
    <source>
        <dbReference type="EMBL" id="MBA0632201.1"/>
    </source>
</evidence>
<comment type="caution">
    <text evidence="1">The sequence shown here is derived from an EMBL/GenBank/DDBJ whole genome shotgun (WGS) entry which is preliminary data.</text>
</comment>
<dbReference type="EMBL" id="JABFAC010000013">
    <property type="protein sequence ID" value="MBA0632201.1"/>
    <property type="molecule type" value="Genomic_DNA"/>
</dbReference>
<name>A0A7J8T1G6_GOSDV</name>
<sequence>MKTDQTDQGPNRKKIKFGYSKKWLFKIL</sequence>
<accession>A0A7J8T1G6</accession>
<evidence type="ECO:0000313" key="2">
    <source>
        <dbReference type="Proteomes" id="UP000593561"/>
    </source>
</evidence>
<proteinExistence type="predicted"/>
<reference evidence="1 2" key="1">
    <citation type="journal article" date="2019" name="Genome Biol. Evol.">
        <title>Insights into the evolution of the New World diploid cottons (Gossypium, subgenus Houzingenia) based on genome sequencing.</title>
        <authorList>
            <person name="Grover C.E."/>
            <person name="Arick M.A. 2nd"/>
            <person name="Thrash A."/>
            <person name="Conover J.L."/>
            <person name="Sanders W.S."/>
            <person name="Peterson D.G."/>
            <person name="Frelichowski J.E."/>
            <person name="Scheffler J.A."/>
            <person name="Scheffler B.E."/>
            <person name="Wendel J.F."/>
        </authorList>
    </citation>
    <scope>NUCLEOTIDE SEQUENCE [LARGE SCALE GENOMIC DNA]</scope>
    <source>
        <strain evidence="1">27</strain>
        <tissue evidence="1">Leaf</tissue>
    </source>
</reference>
<protein>
    <submittedName>
        <fullName evidence="1">Uncharacterized protein</fullName>
    </submittedName>
</protein>